<evidence type="ECO:0000313" key="2">
    <source>
        <dbReference type="Proteomes" id="UP000317169"/>
    </source>
</evidence>
<protein>
    <submittedName>
        <fullName evidence="1">DUF433 domain-containing protein</fullName>
    </submittedName>
</protein>
<organism evidence="1 2">
    <name type="scientific">Haloflavibacter putidus</name>
    <dbReference type="NCBI Taxonomy" id="2576776"/>
    <lineage>
        <taxon>Bacteria</taxon>
        <taxon>Pseudomonadati</taxon>
        <taxon>Bacteroidota</taxon>
        <taxon>Flavobacteriia</taxon>
        <taxon>Flavobacteriales</taxon>
        <taxon>Flavobacteriaceae</taxon>
        <taxon>Haloflavibacter</taxon>
    </lineage>
</organism>
<dbReference type="Proteomes" id="UP000317169">
    <property type="component" value="Unassembled WGS sequence"/>
</dbReference>
<keyword evidence="2" id="KW-1185">Reference proteome</keyword>
<reference evidence="1 2" key="1">
    <citation type="submission" date="2019-06" db="EMBL/GenBank/DDBJ databases">
        <title>Flavibacter putida gen. nov., sp. nov., a novel marine bacterium of the family Flavobacteriaceae isolated from coastal seawater.</title>
        <authorList>
            <person name="Feng X."/>
        </authorList>
    </citation>
    <scope>NUCLEOTIDE SEQUENCE [LARGE SCALE GENOMIC DNA]</scope>
    <source>
        <strain evidence="1 2">PLHSN227</strain>
    </source>
</reference>
<dbReference type="EMBL" id="VIAR01000006">
    <property type="protein sequence ID" value="TQD38833.1"/>
    <property type="molecule type" value="Genomic_DNA"/>
</dbReference>
<gene>
    <name evidence="1" type="ORF">FKR84_07560</name>
</gene>
<dbReference type="OrthoDB" id="940717at2"/>
<accession>A0A507ZQM6</accession>
<sequence length="225" mass="25913">MNFENKPKIGIGSYTAAEIAHILGVSYSKVFNWMNIYWDKQLGDTYGDKYSWVTEGKRAVSFHTFVEFYVMMRFSEAGVKPKEVLKAHKELSEKFKTPFPFALKPVLESIKTDKKHIYFEIEGATMTLDGSKQLNLELIKLFFVKLDFNSDDLASRYYPLGKDKSILIDPERKFGQPVFADKNIQPQILLEHYKAGDPIPYLASIYDIEESYVKDAIEFCTKNAA</sequence>
<dbReference type="Pfam" id="PF04255">
    <property type="entry name" value="DUF433"/>
    <property type="match status" value="1"/>
</dbReference>
<evidence type="ECO:0000313" key="1">
    <source>
        <dbReference type="EMBL" id="TQD38833.1"/>
    </source>
</evidence>
<proteinExistence type="predicted"/>
<dbReference type="InterPro" id="IPR007367">
    <property type="entry name" value="DUF433"/>
</dbReference>
<dbReference type="RefSeq" id="WP_141421691.1">
    <property type="nucleotide sequence ID" value="NZ_VIAR01000006.1"/>
</dbReference>
<name>A0A507ZQM6_9FLAO</name>
<comment type="caution">
    <text evidence="1">The sequence shown here is derived from an EMBL/GenBank/DDBJ whole genome shotgun (WGS) entry which is preliminary data.</text>
</comment>
<dbReference type="AlphaFoldDB" id="A0A507ZQM6"/>